<keyword evidence="3" id="KW-0808">Transferase</keyword>
<dbReference type="Pfam" id="PF08327">
    <property type="entry name" value="AHSA1"/>
    <property type="match status" value="1"/>
</dbReference>
<organism evidence="3 4">
    <name type="scientific">Sandaracinus amylolyticus</name>
    <dbReference type="NCBI Taxonomy" id="927083"/>
    <lineage>
        <taxon>Bacteria</taxon>
        <taxon>Pseudomonadati</taxon>
        <taxon>Myxococcota</taxon>
        <taxon>Polyangia</taxon>
        <taxon>Polyangiales</taxon>
        <taxon>Sandaracinaceae</taxon>
        <taxon>Sandaracinus</taxon>
    </lineage>
</organism>
<dbReference type="AlphaFoldDB" id="A0A0F6YMK3"/>
<reference evidence="3 4" key="1">
    <citation type="submission" date="2015-03" db="EMBL/GenBank/DDBJ databases">
        <title>Genome assembly of Sandaracinus amylolyticus DSM 53668.</title>
        <authorList>
            <person name="Sharma G."/>
            <person name="Subramanian S."/>
        </authorList>
    </citation>
    <scope>NUCLEOTIDE SEQUENCE [LARGE SCALE GENOMIC DNA]</scope>
    <source>
        <strain evidence="3 4">DSM 53668</strain>
    </source>
</reference>
<dbReference type="Gene3D" id="3.30.530.20">
    <property type="match status" value="1"/>
</dbReference>
<gene>
    <name evidence="3" type="ORF">DB32_007581</name>
</gene>
<comment type="similarity">
    <text evidence="1">Belongs to the AHA1 family.</text>
</comment>
<protein>
    <submittedName>
        <fullName evidence="3">Putative glutathione S-transferase-related transmembrane protein</fullName>
    </submittedName>
</protein>
<evidence type="ECO:0000256" key="1">
    <source>
        <dbReference type="ARBA" id="ARBA00006817"/>
    </source>
</evidence>
<proteinExistence type="inferred from homology"/>
<keyword evidence="4" id="KW-1185">Reference proteome</keyword>
<evidence type="ECO:0000259" key="2">
    <source>
        <dbReference type="Pfam" id="PF08327"/>
    </source>
</evidence>
<dbReference type="SUPFAM" id="SSF55961">
    <property type="entry name" value="Bet v1-like"/>
    <property type="match status" value="1"/>
</dbReference>
<dbReference type="CDD" id="cd07814">
    <property type="entry name" value="SRPBCC_CalC_Aha1-like"/>
    <property type="match status" value="1"/>
</dbReference>
<sequence>MLVRRFLSASPDRVFAAFADATLVARWLRPSPDIALTVLAFDFRRGGAYRFAYDVPTGERMVVGGTYSVIEPPSRIVFSWLIEPPDEHAGIDSEVIVTLAGKDAGTELTIRHTKLGRADADLRHDQGWRGALDLLDARLREEP</sequence>
<dbReference type="STRING" id="927083.DB32_007581"/>
<evidence type="ECO:0000313" key="4">
    <source>
        <dbReference type="Proteomes" id="UP000034883"/>
    </source>
</evidence>
<feature type="domain" description="Activator of Hsp90 ATPase homologue 1/2-like C-terminal" evidence="2">
    <location>
        <begin position="9"/>
        <end position="139"/>
    </location>
</feature>
<dbReference type="KEGG" id="samy:DB32_007581"/>
<dbReference type="GO" id="GO:0016740">
    <property type="term" value="F:transferase activity"/>
    <property type="evidence" value="ECO:0007669"/>
    <property type="project" value="UniProtKB-KW"/>
</dbReference>
<name>A0A0F6YMK3_9BACT</name>
<dbReference type="EMBL" id="CP011125">
    <property type="protein sequence ID" value="AKF10432.1"/>
    <property type="molecule type" value="Genomic_DNA"/>
</dbReference>
<dbReference type="InterPro" id="IPR013538">
    <property type="entry name" value="ASHA1/2-like_C"/>
</dbReference>
<evidence type="ECO:0000313" key="3">
    <source>
        <dbReference type="EMBL" id="AKF10432.1"/>
    </source>
</evidence>
<dbReference type="InterPro" id="IPR023393">
    <property type="entry name" value="START-like_dom_sf"/>
</dbReference>
<accession>A0A0F6YMK3</accession>
<keyword evidence="3" id="KW-0472">Membrane</keyword>
<keyword evidence="3" id="KW-0812">Transmembrane</keyword>
<dbReference type="Proteomes" id="UP000034883">
    <property type="component" value="Chromosome"/>
</dbReference>